<proteinExistence type="predicted"/>
<dbReference type="SUPFAM" id="SSF56935">
    <property type="entry name" value="Porins"/>
    <property type="match status" value="1"/>
</dbReference>
<evidence type="ECO:0000259" key="2">
    <source>
        <dbReference type="Pfam" id="PF13372"/>
    </source>
</evidence>
<dbReference type="EMBL" id="FOBO01000002">
    <property type="protein sequence ID" value="SEM13379.1"/>
    <property type="molecule type" value="Genomic_DNA"/>
</dbReference>
<feature type="domain" description="Alginate export" evidence="2">
    <location>
        <begin position="52"/>
        <end position="391"/>
    </location>
</feature>
<evidence type="ECO:0000256" key="1">
    <source>
        <dbReference type="SAM" id="SignalP"/>
    </source>
</evidence>
<name>A0A1H7VWW8_9RHOB</name>
<keyword evidence="1" id="KW-0732">Signal</keyword>
<protein>
    <submittedName>
        <fullName evidence="3">Alginate export</fullName>
    </submittedName>
</protein>
<accession>A0A1H7VWW8</accession>
<dbReference type="InterPro" id="IPR053728">
    <property type="entry name" value="Alginate_Permeability_Chnl"/>
</dbReference>
<reference evidence="3 4" key="1">
    <citation type="submission" date="2016-10" db="EMBL/GenBank/DDBJ databases">
        <authorList>
            <person name="de Groot N.N."/>
        </authorList>
    </citation>
    <scope>NUCLEOTIDE SEQUENCE [LARGE SCALE GENOMIC DNA]</scope>
    <source>
        <strain evidence="3 4">DSM 11457</strain>
    </source>
</reference>
<dbReference type="Proteomes" id="UP000182160">
    <property type="component" value="Unassembled WGS sequence"/>
</dbReference>
<evidence type="ECO:0000313" key="4">
    <source>
        <dbReference type="Proteomes" id="UP000182160"/>
    </source>
</evidence>
<dbReference type="InterPro" id="IPR025388">
    <property type="entry name" value="Alginate_export_dom"/>
</dbReference>
<sequence length="460" mass="52054">MTRSARITFCLFVAASLIAPKTAASGEILTFEHSLHLDVLHEKNMSLRPSADTRPRDRQDRIAAKLRFSAEFDPDGPLTGFVEFELRRDIDDRQARPRETGTELRLREAYLELEDVLAPNLDLRIGRWDYEDTRRWLIDARLDGIWMRYRGERIEADILAARENQFREDLLDRESRDGDTDYIAGLFRYEINTQIELGAHAIWQQETDGNRDRLRLLGARAQGEALDQLSYWADVSWTETARNGRKQRGRGVDLGGKWQFDHPLKPRLTLGLVQGSGNFRQPDLHSNEGSLGQDIETFYYGEVLRPELANLTVLTIGAGMTFDEKLSADVYWRDYRLDNSEHGLRGAALRADPVSGGALGQGVDVVIGYRPAKNIAIDGAFGWFEPGSAFAGTRQGRAFAARLELTWKFWIVSKKFLVAQLAKAFHQTEVVCRAAGVNGIIARIGRTDRNPECDTCKPLD</sequence>
<feature type="signal peptide" evidence="1">
    <location>
        <begin position="1"/>
        <end position="25"/>
    </location>
</feature>
<dbReference type="AlphaFoldDB" id="A0A1H7VWW8"/>
<organism evidence="3 4">
    <name type="scientific">Roseovarius tolerans</name>
    <dbReference type="NCBI Taxonomy" id="74031"/>
    <lineage>
        <taxon>Bacteria</taxon>
        <taxon>Pseudomonadati</taxon>
        <taxon>Pseudomonadota</taxon>
        <taxon>Alphaproteobacteria</taxon>
        <taxon>Rhodobacterales</taxon>
        <taxon>Roseobacteraceae</taxon>
        <taxon>Roseovarius</taxon>
    </lineage>
</organism>
<dbReference type="Pfam" id="PF13372">
    <property type="entry name" value="Alginate_exp"/>
    <property type="match status" value="1"/>
</dbReference>
<feature type="chain" id="PRO_5010216622" evidence="1">
    <location>
        <begin position="26"/>
        <end position="460"/>
    </location>
</feature>
<dbReference type="Gene3D" id="2.40.160.100">
    <property type="match status" value="1"/>
</dbReference>
<evidence type="ECO:0000313" key="3">
    <source>
        <dbReference type="EMBL" id="SEM13379.1"/>
    </source>
</evidence>
<gene>
    <name evidence="3" type="ORF">SAMN04488077_102197</name>
</gene>
<dbReference type="RefSeq" id="WP_074784890.1">
    <property type="nucleotide sequence ID" value="NZ_FOBO01000002.1"/>
</dbReference>